<dbReference type="GO" id="GO:0032259">
    <property type="term" value="P:methylation"/>
    <property type="evidence" value="ECO:0007669"/>
    <property type="project" value="UniProtKB-KW"/>
</dbReference>
<keyword evidence="2" id="KW-1185">Reference proteome</keyword>
<keyword evidence="1" id="KW-0808">Transferase</keyword>
<dbReference type="CDD" id="cd02440">
    <property type="entry name" value="AdoMet_MTases"/>
    <property type="match status" value="1"/>
</dbReference>
<dbReference type="AlphaFoldDB" id="A0AAD7F828"/>
<reference evidence="1" key="1">
    <citation type="submission" date="2023-03" db="EMBL/GenBank/DDBJ databases">
        <title>Massive genome expansion in bonnet fungi (Mycena s.s.) driven by repeated elements and novel gene families across ecological guilds.</title>
        <authorList>
            <consortium name="Lawrence Berkeley National Laboratory"/>
            <person name="Harder C.B."/>
            <person name="Miyauchi S."/>
            <person name="Viragh M."/>
            <person name="Kuo A."/>
            <person name="Thoen E."/>
            <person name="Andreopoulos B."/>
            <person name="Lu D."/>
            <person name="Skrede I."/>
            <person name="Drula E."/>
            <person name="Henrissat B."/>
            <person name="Morin E."/>
            <person name="Kohler A."/>
            <person name="Barry K."/>
            <person name="LaButti K."/>
            <person name="Morin E."/>
            <person name="Salamov A."/>
            <person name="Lipzen A."/>
            <person name="Mereny Z."/>
            <person name="Hegedus B."/>
            <person name="Baldrian P."/>
            <person name="Stursova M."/>
            <person name="Weitz H."/>
            <person name="Taylor A."/>
            <person name="Grigoriev I.V."/>
            <person name="Nagy L.G."/>
            <person name="Martin F."/>
            <person name="Kauserud H."/>
        </authorList>
    </citation>
    <scope>NUCLEOTIDE SEQUENCE</scope>
    <source>
        <strain evidence="1">CBHHK067</strain>
    </source>
</reference>
<sequence length="202" mass="22282">RLDGVHFAIREYLDDKICLAPIYGTSPTRILELGSVFHRSGKQAIDAAADFPKAQVFAVDLTPIPASPLPKNLNFQVFDVTQGFPFEEKSFDVVHARFILMHLPNGKDVLERAAKLVKPGGWLVVEDYDMRSMIESSGPAVSHVITTWIGILQARGADGEIERKLESIIHNSGEFSQISTHKIPIPICNTGSGKQFLSRRSG</sequence>
<evidence type="ECO:0000313" key="1">
    <source>
        <dbReference type="EMBL" id="KAJ7601485.1"/>
    </source>
</evidence>
<dbReference type="Proteomes" id="UP001221757">
    <property type="component" value="Unassembled WGS sequence"/>
</dbReference>
<accession>A0AAD7F828</accession>
<organism evidence="1 2">
    <name type="scientific">Mycena rosella</name>
    <name type="common">Pink bonnet</name>
    <name type="synonym">Agaricus rosellus</name>
    <dbReference type="NCBI Taxonomy" id="1033263"/>
    <lineage>
        <taxon>Eukaryota</taxon>
        <taxon>Fungi</taxon>
        <taxon>Dikarya</taxon>
        <taxon>Basidiomycota</taxon>
        <taxon>Agaricomycotina</taxon>
        <taxon>Agaricomycetes</taxon>
        <taxon>Agaricomycetidae</taxon>
        <taxon>Agaricales</taxon>
        <taxon>Marasmiineae</taxon>
        <taxon>Mycenaceae</taxon>
        <taxon>Mycena</taxon>
    </lineage>
</organism>
<name>A0AAD7F828_MYCRO</name>
<comment type="caution">
    <text evidence="1">The sequence shown here is derived from an EMBL/GenBank/DDBJ whole genome shotgun (WGS) entry which is preliminary data.</text>
</comment>
<gene>
    <name evidence="1" type="ORF">B0H17DRAFT_969668</name>
</gene>
<proteinExistence type="predicted"/>
<dbReference type="PANTHER" id="PTHR43591:SF24">
    <property type="entry name" value="2-METHOXY-6-POLYPRENYL-1,4-BENZOQUINOL METHYLASE, MITOCHONDRIAL"/>
    <property type="match status" value="1"/>
</dbReference>
<dbReference type="Pfam" id="PF13489">
    <property type="entry name" value="Methyltransf_23"/>
    <property type="match status" value="1"/>
</dbReference>
<dbReference type="PANTHER" id="PTHR43591">
    <property type="entry name" value="METHYLTRANSFERASE"/>
    <property type="match status" value="1"/>
</dbReference>
<dbReference type="InterPro" id="IPR029063">
    <property type="entry name" value="SAM-dependent_MTases_sf"/>
</dbReference>
<dbReference type="Gene3D" id="3.40.50.150">
    <property type="entry name" value="Vaccinia Virus protein VP39"/>
    <property type="match status" value="1"/>
</dbReference>
<protein>
    <submittedName>
        <fullName evidence="1">S-adenosyl-L-methionine-dependent methyltransferase</fullName>
    </submittedName>
</protein>
<keyword evidence="1" id="KW-0489">Methyltransferase</keyword>
<dbReference type="SUPFAM" id="SSF53335">
    <property type="entry name" value="S-adenosyl-L-methionine-dependent methyltransferases"/>
    <property type="match status" value="1"/>
</dbReference>
<feature type="non-terminal residue" evidence="1">
    <location>
        <position position="1"/>
    </location>
</feature>
<dbReference type="EMBL" id="JARKIE010001562">
    <property type="protein sequence ID" value="KAJ7601485.1"/>
    <property type="molecule type" value="Genomic_DNA"/>
</dbReference>
<dbReference type="GO" id="GO:0008757">
    <property type="term" value="F:S-adenosylmethionine-dependent methyltransferase activity"/>
    <property type="evidence" value="ECO:0007669"/>
    <property type="project" value="InterPro"/>
</dbReference>
<evidence type="ECO:0000313" key="2">
    <source>
        <dbReference type="Proteomes" id="UP001221757"/>
    </source>
</evidence>